<sequence length="787" mass="90560">MYRFLKRKSPPPPDINLNELPRDPAKRKSILSYHPNQRDEVRREYLIRGPCQPRGHKFKQIAIGKVLRRFNPKWFDLYGDWLEYSVEKEKAFCLYCYLFRDQAGNQGGSDSFLSTGFCSWNKADRLDQHVGLDVNSFHNNAKRKCEDLMKQGQSIKHALHKQTNVVKNDYRIRLNASIDVSRHLLHQGLPFRGHDESEESTNKGNFLELLKYTAGQNEVVKKVVLKNAPKNNQMTSPPIQKDIVHCFSEEVTRSIIEEMDNDVFGLLVDESADASDKEQMEVVFRFVDKYGVVKERFIGVIHVQETSSLSLKSAIDSLFAKYGLSLKKLREKGYDGASNMKGKFNGLRSLILKENSSAYYVHCFAHQLQLVVMAVAKKHVEVGEFFDMIYVLLNVVGASCKRKDKIREIDRQKVEEKISNGEIKTGTGLNQELSLQRPGNTRWGSHYKTLLRLEELFSSIVIVLEYIQDEGTDTTKRQQAYGILKYFHTFDFVFYLELMLLVMGLTDSLSKALQRKDQDILNAISLVKTTKCQLQKVRDDGWDAFMAEVSSFSEKNNTGMLKMEEELLILEDQGKRPFYPDDFSFVERRSLDHQLEIYLDNVKNDERFTDLKRLGDLARVMVETRKHLSHPLVYRLLKLSLILPVATATVERCFSAMNFVKTTLRNRIGDVFLSDCLVCFIEKQVLNTVTNESVIKRFQDMSELSHCSGSATALHKQTNVVENDYRIRLNASIDVSRHLLHQGLPFRGHDESEESTNKGNFLELLKYTAGQNEVVKKVVLKNAPKNN</sequence>
<evidence type="ECO:0000256" key="1">
    <source>
        <dbReference type="SAM" id="MobiDB-lite"/>
    </source>
</evidence>
<reference evidence="3 4" key="1">
    <citation type="submission" date="2019-11" db="EMBL/GenBank/DDBJ databases">
        <authorList>
            <person name="Jiao W.-B."/>
            <person name="Schneeberger K."/>
        </authorList>
    </citation>
    <scope>NUCLEOTIDE SEQUENCE [LARGE SCALE GENOMIC DNA]</scope>
    <source>
        <strain evidence="4">cv. An-1</strain>
    </source>
</reference>
<evidence type="ECO:0000259" key="2">
    <source>
        <dbReference type="SMART" id="SM00597"/>
    </source>
</evidence>
<evidence type="ECO:0000313" key="4">
    <source>
        <dbReference type="Proteomes" id="UP000426265"/>
    </source>
</evidence>
<dbReference type="Proteomes" id="UP000426265">
    <property type="component" value="Unassembled WGS sequence"/>
</dbReference>
<dbReference type="PANTHER" id="PTHR11697:SF230">
    <property type="entry name" value="ZINC FINGER, MYM DOMAIN CONTAINING 1"/>
    <property type="match status" value="1"/>
</dbReference>
<dbReference type="SMART" id="SM00597">
    <property type="entry name" value="ZnF_TTF"/>
    <property type="match status" value="1"/>
</dbReference>
<organism evidence="3 4">
    <name type="scientific">Arabidopsis thaliana</name>
    <name type="common">Mouse-ear cress</name>
    <dbReference type="NCBI Taxonomy" id="3702"/>
    <lineage>
        <taxon>Eukaryota</taxon>
        <taxon>Viridiplantae</taxon>
        <taxon>Streptophyta</taxon>
        <taxon>Embryophyta</taxon>
        <taxon>Tracheophyta</taxon>
        <taxon>Spermatophyta</taxon>
        <taxon>Magnoliopsida</taxon>
        <taxon>eudicotyledons</taxon>
        <taxon>Gunneridae</taxon>
        <taxon>Pentapetalae</taxon>
        <taxon>rosids</taxon>
        <taxon>malvids</taxon>
        <taxon>Brassicales</taxon>
        <taxon>Brassicaceae</taxon>
        <taxon>Camelineae</taxon>
        <taxon>Arabidopsis</taxon>
    </lineage>
</organism>
<dbReference type="SUPFAM" id="SSF53098">
    <property type="entry name" value="Ribonuclease H-like"/>
    <property type="match status" value="1"/>
</dbReference>
<dbReference type="InterPro" id="IPR055298">
    <property type="entry name" value="AtLOH3-like"/>
</dbReference>
<dbReference type="InterPro" id="IPR025398">
    <property type="entry name" value="DUF4371"/>
</dbReference>
<gene>
    <name evidence="3" type="ORF">AN1_LOCUS14491</name>
</gene>
<feature type="region of interest" description="Disordered" evidence="1">
    <location>
        <begin position="1"/>
        <end position="21"/>
    </location>
</feature>
<dbReference type="InterPro" id="IPR012337">
    <property type="entry name" value="RNaseH-like_sf"/>
</dbReference>
<dbReference type="Pfam" id="PF05699">
    <property type="entry name" value="Dimer_Tnp_hAT"/>
    <property type="match status" value="1"/>
</dbReference>
<dbReference type="InterPro" id="IPR006580">
    <property type="entry name" value="Znf_TTF"/>
</dbReference>
<dbReference type="Pfam" id="PF14291">
    <property type="entry name" value="DUF4371"/>
    <property type="match status" value="2"/>
</dbReference>
<accession>A0A654FC04</accession>
<evidence type="ECO:0000313" key="3">
    <source>
        <dbReference type="EMBL" id="VYS59049.1"/>
    </source>
</evidence>
<name>A0A654FC04_ARATH</name>
<feature type="domain" description="TTF-type" evidence="2">
    <location>
        <begin position="66"/>
        <end position="161"/>
    </location>
</feature>
<protein>
    <recommendedName>
        <fullName evidence="2">TTF-type domain-containing protein</fullName>
    </recommendedName>
</protein>
<dbReference type="PANTHER" id="PTHR11697">
    <property type="entry name" value="GENERAL TRANSCRIPTION FACTOR 2-RELATED ZINC FINGER PROTEIN"/>
    <property type="match status" value="1"/>
</dbReference>
<proteinExistence type="predicted"/>
<dbReference type="AlphaFoldDB" id="A0A654FC04"/>
<dbReference type="EMBL" id="CACRSJ010000106">
    <property type="protein sequence ID" value="VYS59049.1"/>
    <property type="molecule type" value="Genomic_DNA"/>
</dbReference>
<dbReference type="InterPro" id="IPR008906">
    <property type="entry name" value="HATC_C_dom"/>
</dbReference>
<dbReference type="GO" id="GO:0046983">
    <property type="term" value="F:protein dimerization activity"/>
    <property type="evidence" value="ECO:0007669"/>
    <property type="project" value="InterPro"/>
</dbReference>